<evidence type="ECO:0000313" key="2">
    <source>
        <dbReference type="EMBL" id="SAL96346.1"/>
    </source>
</evidence>
<feature type="region of interest" description="Disordered" evidence="1">
    <location>
        <begin position="656"/>
        <end position="681"/>
    </location>
</feature>
<dbReference type="AlphaFoldDB" id="A0A168L9M3"/>
<evidence type="ECO:0000313" key="3">
    <source>
        <dbReference type="Proteomes" id="UP000078561"/>
    </source>
</evidence>
<dbReference type="InParanoid" id="A0A168L9M3"/>
<gene>
    <name evidence="2" type="primary">ABSGL_01742.1 scaffold 2091</name>
</gene>
<proteinExistence type="predicted"/>
<reference evidence="2" key="1">
    <citation type="submission" date="2016-04" db="EMBL/GenBank/DDBJ databases">
        <authorList>
            <person name="Evans L.H."/>
            <person name="Alamgir A."/>
            <person name="Owens N."/>
            <person name="Weber N.D."/>
            <person name="Virtaneva K."/>
            <person name="Barbian K."/>
            <person name="Babar A."/>
            <person name="Rosenke K."/>
        </authorList>
    </citation>
    <scope>NUCLEOTIDE SEQUENCE [LARGE SCALE GENOMIC DNA]</scope>
    <source>
        <strain evidence="2">CBS 101.48</strain>
    </source>
</reference>
<keyword evidence="3" id="KW-1185">Reference proteome</keyword>
<dbReference type="Proteomes" id="UP000078561">
    <property type="component" value="Unassembled WGS sequence"/>
</dbReference>
<dbReference type="EMBL" id="LT550921">
    <property type="protein sequence ID" value="SAL96346.1"/>
    <property type="molecule type" value="Genomic_DNA"/>
</dbReference>
<accession>A0A168L9M3</accession>
<feature type="region of interest" description="Disordered" evidence="1">
    <location>
        <begin position="104"/>
        <end position="125"/>
    </location>
</feature>
<evidence type="ECO:0000256" key="1">
    <source>
        <dbReference type="SAM" id="MobiDB-lite"/>
    </source>
</evidence>
<protein>
    <submittedName>
        <fullName evidence="2">Uncharacterized protein</fullName>
    </submittedName>
</protein>
<sequence length="728" mass="82334">MLPNFLKLRFLRKGWTIPMKNITFLASGISRCFGAKCIVLNADLVREAHEKEEETPPVTHAPTHEIEVDQQTEGDLYAATPPIGSYEQTEADFDAMSLEFEVDVESGSAPSPPHSVGRPSLGGPRQITNKATFRRHVTKQAAQLPNSTTSCYTLFILNTIFFRAKHKQTSRLLKSMLLTTMKKAAEQLNINFDYADAYGVSYEASSEDIKNGVNFENDYRPPGLDIASFDAWLTIHKRSFYDVLVMAGVTVCHLTEERDLGPVKVVLSAVFMRDLNPLLRNTDPEIISTFAVRPKHIPSWFHRILLKVWEACNTGVDPDMRTMASSVNMNFVQEGAFVLLANKLESLETFLEDNPDHMKRLKKVHQKGTTANLINSCARTHRNLHQVKTKKSKDHRNENITSSISYIERHITDSHWAKKRENGKKRFRDKAYCTAAKSLVESSPGKSRNMGFFGDAGRGTDSPIKGHFRRSPDILRQEVQGAEHLRFGFDLPDEEGDMSDQMKFTSSPASTNTTMSSFALDLNKVATANRFTTAGYGETVKLINEIVEHVNPAHDRLTSPYKTNQQLLKNYPVEPSTYNVCKQGCMMFTNQHQLGCLSYRSNIYPCRNSLLDWNREDEETDATGKRSTSRVLSGDAFWTSQLDNIYITYCHPQQQQNPQEELEQEQRPSALPRTTTPTTTAMNGTNLAFKLYLHKYHVSLTSSSSENQNVAKLFQTPLSRKYQVECIV</sequence>
<organism evidence="2">
    <name type="scientific">Absidia glauca</name>
    <name type="common">Pin mould</name>
    <dbReference type="NCBI Taxonomy" id="4829"/>
    <lineage>
        <taxon>Eukaryota</taxon>
        <taxon>Fungi</taxon>
        <taxon>Fungi incertae sedis</taxon>
        <taxon>Mucoromycota</taxon>
        <taxon>Mucoromycotina</taxon>
        <taxon>Mucoromycetes</taxon>
        <taxon>Mucorales</taxon>
        <taxon>Cunninghamellaceae</taxon>
        <taxon>Absidia</taxon>
    </lineage>
</organism>
<name>A0A168L9M3_ABSGL</name>